<dbReference type="PANTHER" id="PTHR21327:SF18">
    <property type="entry name" value="3,4-DIHYDROXY-2-BUTANONE 4-PHOSPHATE SYNTHASE"/>
    <property type="match status" value="1"/>
</dbReference>
<keyword evidence="3 9" id="KW-0479">Metal-binding</keyword>
<feature type="binding site" evidence="9">
    <location>
        <begin position="48"/>
        <end position="52"/>
    </location>
    <ligand>
        <name>GTP</name>
        <dbReference type="ChEBI" id="CHEBI:37565"/>
    </ligand>
</feature>
<dbReference type="InterPro" id="IPR032677">
    <property type="entry name" value="GTP_cyclohydro_II"/>
</dbReference>
<evidence type="ECO:0000259" key="10">
    <source>
        <dbReference type="Pfam" id="PF00925"/>
    </source>
</evidence>
<feature type="binding site" evidence="9">
    <location>
        <position position="66"/>
    </location>
    <ligand>
        <name>Zn(2+)</name>
        <dbReference type="ChEBI" id="CHEBI:29105"/>
        <note>catalytic</note>
    </ligand>
</feature>
<dbReference type="HAMAP" id="MF_00179">
    <property type="entry name" value="RibA"/>
    <property type="match status" value="1"/>
</dbReference>
<comment type="pathway">
    <text evidence="1 9">Cofactor biosynthesis; riboflavin biosynthesis; 5-amino-6-(D-ribitylamino)uracil from GTP: step 1/4.</text>
</comment>
<feature type="binding site" evidence="9">
    <location>
        <position position="112"/>
    </location>
    <ligand>
        <name>GTP</name>
        <dbReference type="ChEBI" id="CHEBI:37565"/>
    </ligand>
</feature>
<evidence type="ECO:0000313" key="12">
    <source>
        <dbReference type="Proteomes" id="UP000753961"/>
    </source>
</evidence>
<evidence type="ECO:0000256" key="3">
    <source>
        <dbReference type="ARBA" id="ARBA00022723"/>
    </source>
</evidence>
<keyword evidence="6 9" id="KW-0862">Zinc</keyword>
<comment type="cofactor">
    <cofactor evidence="9">
        <name>Zn(2+)</name>
        <dbReference type="ChEBI" id="CHEBI:29105"/>
    </cofactor>
    <text evidence="9">Binds 1 zinc ion per subunit.</text>
</comment>
<feature type="binding site" evidence="9">
    <location>
        <begin position="90"/>
        <end position="92"/>
    </location>
    <ligand>
        <name>GTP</name>
        <dbReference type="ChEBI" id="CHEBI:37565"/>
    </ligand>
</feature>
<evidence type="ECO:0000256" key="2">
    <source>
        <dbReference type="ARBA" id="ARBA00022619"/>
    </source>
</evidence>
<dbReference type="GO" id="GO:0008270">
    <property type="term" value="F:zinc ion binding"/>
    <property type="evidence" value="ECO:0007669"/>
    <property type="project" value="UniProtKB-UniRule"/>
</dbReference>
<dbReference type="FunFam" id="3.40.50.10990:FF:000002">
    <property type="entry name" value="GTP cyclohydrolase-2"/>
    <property type="match status" value="1"/>
</dbReference>
<evidence type="ECO:0000313" key="11">
    <source>
        <dbReference type="EMBL" id="MBY5958314.1"/>
    </source>
</evidence>
<keyword evidence="5 9" id="KW-0378">Hydrolase</keyword>
<evidence type="ECO:0000256" key="5">
    <source>
        <dbReference type="ARBA" id="ARBA00022801"/>
    </source>
</evidence>
<proteinExistence type="inferred from homology"/>
<dbReference type="PANTHER" id="PTHR21327">
    <property type="entry name" value="GTP CYCLOHYDROLASE II-RELATED"/>
    <property type="match status" value="1"/>
</dbReference>
<evidence type="ECO:0000256" key="9">
    <source>
        <dbReference type="HAMAP-Rule" id="MF_00179"/>
    </source>
</evidence>
<dbReference type="NCBIfam" id="TIGR00505">
    <property type="entry name" value="ribA"/>
    <property type="match status" value="1"/>
</dbReference>
<feature type="domain" description="GTP cyclohydrolase II" evidence="10">
    <location>
        <begin position="6"/>
        <end position="167"/>
    </location>
</feature>
<dbReference type="EC" id="3.5.4.25" evidence="9"/>
<comment type="similarity">
    <text evidence="9">Belongs to the GTP cyclohydrolase II family.</text>
</comment>
<dbReference type="InterPro" id="IPR036144">
    <property type="entry name" value="RibA-like_sf"/>
</dbReference>
<evidence type="ECO:0000256" key="1">
    <source>
        <dbReference type="ARBA" id="ARBA00004853"/>
    </source>
</evidence>
<comment type="caution">
    <text evidence="11">The sequence shown here is derived from an EMBL/GenBank/DDBJ whole genome shotgun (WGS) entry which is preliminary data.</text>
</comment>
<sequence length="195" mass="21988">MKILSQASIPTDYGDFKVIAFGDHEDEYSPHLALVSTKTNMDKPVLVRIHSECLTGDTFGSHRCECGEQLSASLERIGAEGGILIYLRQEGRGIGLVNKLKAYMLQDEGLDTVEANVHLGFDPDERHYDVAVQILEKLDVREITLLTNNPEKVEAIRESSVKLVHREPLIIPIRESNQGYMKTKEDYFGHLLDHQ</sequence>
<evidence type="ECO:0000256" key="6">
    <source>
        <dbReference type="ARBA" id="ARBA00022833"/>
    </source>
</evidence>
<dbReference type="InterPro" id="IPR000926">
    <property type="entry name" value="RibA"/>
</dbReference>
<feature type="binding site" evidence="9">
    <location>
        <position position="152"/>
    </location>
    <ligand>
        <name>GTP</name>
        <dbReference type="ChEBI" id="CHEBI:37565"/>
    </ligand>
</feature>
<feature type="binding site" evidence="9">
    <location>
        <position position="53"/>
    </location>
    <ligand>
        <name>Zn(2+)</name>
        <dbReference type="ChEBI" id="CHEBI:29105"/>
        <note>catalytic</note>
    </ligand>
</feature>
<comment type="catalytic activity">
    <reaction evidence="8 9">
        <text>GTP + 4 H2O = 2,5-diamino-6-hydroxy-4-(5-phosphoribosylamino)-pyrimidine + formate + 2 phosphate + 3 H(+)</text>
        <dbReference type="Rhea" id="RHEA:23704"/>
        <dbReference type="ChEBI" id="CHEBI:15377"/>
        <dbReference type="ChEBI" id="CHEBI:15378"/>
        <dbReference type="ChEBI" id="CHEBI:15740"/>
        <dbReference type="ChEBI" id="CHEBI:37565"/>
        <dbReference type="ChEBI" id="CHEBI:43474"/>
        <dbReference type="ChEBI" id="CHEBI:58614"/>
        <dbReference type="EC" id="3.5.4.25"/>
    </reaction>
</comment>
<dbReference type="Pfam" id="PF00925">
    <property type="entry name" value="GTP_cyclohydro2"/>
    <property type="match status" value="1"/>
</dbReference>
<dbReference type="AlphaFoldDB" id="A0A953HLT4"/>
<dbReference type="CDD" id="cd00641">
    <property type="entry name" value="GTP_cyclohydro2"/>
    <property type="match status" value="1"/>
</dbReference>
<evidence type="ECO:0000256" key="8">
    <source>
        <dbReference type="ARBA" id="ARBA00049295"/>
    </source>
</evidence>
<reference evidence="11" key="1">
    <citation type="submission" date="2021-06" db="EMBL/GenBank/DDBJ databases">
        <title>44 bacteria genomes isolated from Dapeng, Shenzhen.</title>
        <authorList>
            <person name="Zheng W."/>
            <person name="Yu S."/>
            <person name="Huang Y."/>
        </authorList>
    </citation>
    <scope>NUCLEOTIDE SEQUENCE</scope>
    <source>
        <strain evidence="11">DP5N28-2</strain>
    </source>
</reference>
<feature type="binding site" evidence="9">
    <location>
        <position position="69"/>
    </location>
    <ligand>
        <name>GTP</name>
        <dbReference type="ChEBI" id="CHEBI:37565"/>
    </ligand>
</feature>
<protein>
    <recommendedName>
        <fullName evidence="9">GTP cyclohydrolase-2</fullName>
        <ecNumber evidence="9">3.5.4.25</ecNumber>
    </recommendedName>
    <alternativeName>
        <fullName evidence="9">GTP cyclohydrolase II</fullName>
    </alternativeName>
</protein>
<keyword evidence="2 9" id="KW-0686">Riboflavin biosynthesis</keyword>
<dbReference type="RefSeq" id="WP_222579852.1">
    <property type="nucleotide sequence ID" value="NZ_JAHVHU010000008.1"/>
</dbReference>
<feature type="active site" description="Proton acceptor" evidence="9">
    <location>
        <position position="124"/>
    </location>
</feature>
<feature type="binding site" evidence="9">
    <location>
        <position position="147"/>
    </location>
    <ligand>
        <name>GTP</name>
        <dbReference type="ChEBI" id="CHEBI:37565"/>
    </ligand>
</feature>
<dbReference type="GO" id="GO:0005829">
    <property type="term" value="C:cytosol"/>
    <property type="evidence" value="ECO:0007669"/>
    <property type="project" value="TreeGrafter"/>
</dbReference>
<dbReference type="GO" id="GO:0009231">
    <property type="term" value="P:riboflavin biosynthetic process"/>
    <property type="evidence" value="ECO:0007669"/>
    <property type="project" value="UniProtKB-UniRule"/>
</dbReference>
<dbReference type="Proteomes" id="UP000753961">
    <property type="component" value="Unassembled WGS sequence"/>
</dbReference>
<evidence type="ECO:0000256" key="7">
    <source>
        <dbReference type="ARBA" id="ARBA00023134"/>
    </source>
</evidence>
<feature type="active site" description="Nucleophile" evidence="9">
    <location>
        <position position="126"/>
    </location>
</feature>
<dbReference type="SUPFAM" id="SSF142695">
    <property type="entry name" value="RibA-like"/>
    <property type="match status" value="1"/>
</dbReference>
<dbReference type="GO" id="GO:0003935">
    <property type="term" value="F:GTP cyclohydrolase II activity"/>
    <property type="evidence" value="ECO:0007669"/>
    <property type="project" value="UniProtKB-UniRule"/>
</dbReference>
<keyword evidence="7 9" id="KW-0342">GTP-binding</keyword>
<dbReference type="Gene3D" id="3.40.50.10990">
    <property type="entry name" value="GTP cyclohydrolase II"/>
    <property type="match status" value="1"/>
</dbReference>
<accession>A0A953HLT4</accession>
<comment type="function">
    <text evidence="9">Catalyzes the conversion of GTP to 2,5-diamino-6-ribosylamino-4(3H)-pyrimidinone 5'-phosphate (DARP), formate and pyrophosphate.</text>
</comment>
<dbReference type="NCBIfam" id="NF001591">
    <property type="entry name" value="PRK00393.1"/>
    <property type="match status" value="1"/>
</dbReference>
<dbReference type="GO" id="GO:0005525">
    <property type="term" value="F:GTP binding"/>
    <property type="evidence" value="ECO:0007669"/>
    <property type="project" value="UniProtKB-KW"/>
</dbReference>
<name>A0A953HLT4_9BACT</name>
<keyword evidence="4 9" id="KW-0547">Nucleotide-binding</keyword>
<evidence type="ECO:0000256" key="4">
    <source>
        <dbReference type="ARBA" id="ARBA00022741"/>
    </source>
</evidence>
<organism evidence="11 12">
    <name type="scientific">Membranihabitans marinus</name>
    <dbReference type="NCBI Taxonomy" id="1227546"/>
    <lineage>
        <taxon>Bacteria</taxon>
        <taxon>Pseudomonadati</taxon>
        <taxon>Bacteroidota</taxon>
        <taxon>Saprospiria</taxon>
        <taxon>Saprospirales</taxon>
        <taxon>Saprospiraceae</taxon>
        <taxon>Membranihabitans</taxon>
    </lineage>
</organism>
<gene>
    <name evidence="9 11" type="primary">ribA</name>
    <name evidence="11" type="ORF">KUV50_09245</name>
</gene>
<keyword evidence="12" id="KW-1185">Reference proteome</keyword>
<dbReference type="EMBL" id="JAHVHU010000008">
    <property type="protein sequence ID" value="MBY5958314.1"/>
    <property type="molecule type" value="Genomic_DNA"/>
</dbReference>
<feature type="binding site" evidence="9">
    <location>
        <position position="64"/>
    </location>
    <ligand>
        <name>Zn(2+)</name>
        <dbReference type="ChEBI" id="CHEBI:29105"/>
        <note>catalytic</note>
    </ligand>
</feature>